<dbReference type="EMBL" id="SSMQ01000063">
    <property type="protein sequence ID" value="TKC98811.1"/>
    <property type="molecule type" value="Genomic_DNA"/>
</dbReference>
<gene>
    <name evidence="1" type="ORF">E8A74_39825</name>
</gene>
<evidence type="ECO:0000313" key="1">
    <source>
        <dbReference type="EMBL" id="TKC98811.1"/>
    </source>
</evidence>
<proteinExistence type="predicted"/>
<evidence type="ECO:0000313" key="2">
    <source>
        <dbReference type="Proteomes" id="UP000309215"/>
    </source>
</evidence>
<dbReference type="AlphaFoldDB" id="A0A4U1IWD3"/>
<sequence length="392" mass="43077">MGFVEELKHGRRGVRFAVPQGFEVSEETDRSALFVDKARGFSLSLGVFTHRLDLLPAHDALLRRDVERHARDLFETCFRSTPPADPKARPRTDDKAWSPVVEVAPVVIGAARALRVVHRLWYEPGRETLMGHLLVPLARGLFECRVLPPTSRLTGVREAAVADRAAAALAGTDPTAFLRAIDQHASDDPALDASFPRHPLSVARKGLRFLLEEAALEILDPDAATRPGEVELTAAGFAVTPPPRYRLVEKDPPSPKLASWSRVSFSGTDGIQLLTVSRTGTRLPARKGRQLARIAEELTRASVPAGAEAVRVSAVALPDERGRSHAETYHAYSKGASRQQSLFRWFTEPDGEVVMIALGAAMCVPLDELAEDAEAVVRSFRRLGAKKWWQIF</sequence>
<keyword evidence="2" id="KW-1185">Reference proteome</keyword>
<dbReference type="OrthoDB" id="5520548at2"/>
<comment type="caution">
    <text evidence="1">The sequence shown here is derived from an EMBL/GenBank/DDBJ whole genome shotgun (WGS) entry which is preliminary data.</text>
</comment>
<reference evidence="1 2" key="1">
    <citation type="submission" date="2019-04" db="EMBL/GenBank/DDBJ databases">
        <authorList>
            <person name="Li Y."/>
            <person name="Wang J."/>
        </authorList>
    </citation>
    <scope>NUCLEOTIDE SEQUENCE [LARGE SCALE GENOMIC DNA]</scope>
    <source>
        <strain evidence="1 2">DSM 14668</strain>
    </source>
</reference>
<dbReference type="RefSeq" id="WP_136934353.1">
    <property type="nucleotide sequence ID" value="NZ_SSMQ01000063.1"/>
</dbReference>
<name>A0A4U1IWD3_9BACT</name>
<accession>A0A4U1IWD3</accession>
<dbReference type="Proteomes" id="UP000309215">
    <property type="component" value="Unassembled WGS sequence"/>
</dbReference>
<protein>
    <submittedName>
        <fullName evidence="1">Uncharacterized protein</fullName>
    </submittedName>
</protein>
<organism evidence="1 2">
    <name type="scientific">Polyangium fumosum</name>
    <dbReference type="NCBI Taxonomy" id="889272"/>
    <lineage>
        <taxon>Bacteria</taxon>
        <taxon>Pseudomonadati</taxon>
        <taxon>Myxococcota</taxon>
        <taxon>Polyangia</taxon>
        <taxon>Polyangiales</taxon>
        <taxon>Polyangiaceae</taxon>
        <taxon>Polyangium</taxon>
    </lineage>
</organism>